<dbReference type="Proteomes" id="UP000238095">
    <property type="component" value="Chromosome 1"/>
</dbReference>
<evidence type="ECO:0000313" key="1">
    <source>
        <dbReference type="EMBL" id="SOS40282.1"/>
    </source>
</evidence>
<dbReference type="EMBL" id="LT963409">
    <property type="protein sequence ID" value="SOS40282.1"/>
    <property type="molecule type" value="Genomic_DNA"/>
</dbReference>
<sequence length="172" mass="19469">MTKQTPRFTIDKDQLQQRQDLAAKTYRASIVQSHLDNGQTATLTFEFDRPTEAFLHFHERLAQGWSVPVGMEVDFVNVLPGIVNVSLGGFTIMHLTKPIDLQEKELKEILQKIGTAYQVELDIEREAEVDRVTEQQLAAKIRQRNLEQQKAEQAEREAIRLEVSAAIAGGKA</sequence>
<proteinExistence type="predicted"/>
<name>A0A2K4WWN5_PSESX</name>
<dbReference type="AlphaFoldDB" id="A0A2K4WWN5"/>
<organism evidence="1 2">
    <name type="scientific">Pseudomonas syringae</name>
    <dbReference type="NCBI Taxonomy" id="317"/>
    <lineage>
        <taxon>Bacteria</taxon>
        <taxon>Pseudomonadati</taxon>
        <taxon>Pseudomonadota</taxon>
        <taxon>Gammaproteobacteria</taxon>
        <taxon>Pseudomonadales</taxon>
        <taxon>Pseudomonadaceae</taxon>
        <taxon>Pseudomonas</taxon>
    </lineage>
</organism>
<reference evidence="1 2" key="1">
    <citation type="submission" date="2017-11" db="EMBL/GenBank/DDBJ databases">
        <authorList>
            <person name="Han C.G."/>
        </authorList>
    </citation>
    <scope>NUCLEOTIDE SEQUENCE [LARGE SCALE GENOMIC DNA]</scope>
    <source>
        <strain evidence="1">CFBP3840</strain>
    </source>
</reference>
<accession>A0A2K4WWN5</accession>
<gene>
    <name evidence="1" type="ORF">CFBP3840_03240</name>
</gene>
<evidence type="ECO:0000313" key="2">
    <source>
        <dbReference type="Proteomes" id="UP000238095"/>
    </source>
</evidence>
<protein>
    <submittedName>
        <fullName evidence="1">Uncharacterized protein</fullName>
    </submittedName>
</protein>
<dbReference type="RefSeq" id="WP_060403348.1">
    <property type="nucleotide sequence ID" value="NZ_LT963409.1"/>
</dbReference>